<dbReference type="InterPro" id="IPR009242">
    <property type="entry name" value="DUF896"/>
</dbReference>
<dbReference type="Gene3D" id="1.10.287.540">
    <property type="entry name" value="Helix hairpin bin"/>
    <property type="match status" value="1"/>
</dbReference>
<comment type="similarity">
    <text evidence="2">Belongs to the UPF0291 family.</text>
</comment>
<dbReference type="PANTHER" id="PTHR37300">
    <property type="entry name" value="UPF0291 PROTEIN CBO2609/CLC_2481"/>
    <property type="match status" value="1"/>
</dbReference>
<dbReference type="Pfam" id="PF05979">
    <property type="entry name" value="DUF896"/>
    <property type="match status" value="1"/>
</dbReference>
<evidence type="ECO:0000313" key="4">
    <source>
        <dbReference type="Proteomes" id="UP001442364"/>
    </source>
</evidence>
<reference evidence="3 4" key="1">
    <citation type="submission" date="2024-03" db="EMBL/GenBank/DDBJ databases">
        <title>Human intestinal bacterial collection.</title>
        <authorList>
            <person name="Pauvert C."/>
            <person name="Hitch T.C.A."/>
            <person name="Clavel T."/>
        </authorList>
    </citation>
    <scope>NUCLEOTIDE SEQUENCE [LARGE SCALE GENOMIC DNA]</scope>
    <source>
        <strain evidence="3 4">CLA-AA-H255</strain>
    </source>
</reference>
<comment type="caution">
    <text evidence="3">The sequence shown here is derived from an EMBL/GenBank/DDBJ whole genome shotgun (WGS) entry which is preliminary data.</text>
</comment>
<comment type="subcellular location">
    <subcellularLocation>
        <location evidence="2">Cytoplasm</location>
    </subcellularLocation>
</comment>
<dbReference type="PANTHER" id="PTHR37300:SF2">
    <property type="entry name" value="UPF0291 PROTEIN BC_1827"/>
    <property type="match status" value="1"/>
</dbReference>
<evidence type="ECO:0000256" key="1">
    <source>
        <dbReference type="ARBA" id="ARBA00022490"/>
    </source>
</evidence>
<dbReference type="EMBL" id="JBBMER010000001">
    <property type="protein sequence ID" value="MEQ2378559.1"/>
    <property type="molecule type" value="Genomic_DNA"/>
</dbReference>
<keyword evidence="4" id="KW-1185">Reference proteome</keyword>
<dbReference type="SUPFAM" id="SSF158221">
    <property type="entry name" value="YnzC-like"/>
    <property type="match status" value="1"/>
</dbReference>
<protein>
    <recommendedName>
        <fullName evidence="2">UPF0291 protein WMO14_01485</fullName>
    </recommendedName>
</protein>
<sequence length="80" mass="9343">MVTENTIKRINELYHKSKGEGLTKEEAEEQIRLRKEYVAAFRNNLRGTLETIKIQNPDGSIIDVKQRHDEKMKNNDSKAE</sequence>
<dbReference type="RefSeq" id="WP_055174685.1">
    <property type="nucleotide sequence ID" value="NZ_DAWDIQ010000006.1"/>
</dbReference>
<organism evidence="3 4">
    <name type="scientific">[Lactobacillus] rogosae</name>
    <dbReference type="NCBI Taxonomy" id="706562"/>
    <lineage>
        <taxon>Bacteria</taxon>
        <taxon>Bacillati</taxon>
        <taxon>Bacillota</taxon>
        <taxon>Clostridia</taxon>
        <taxon>Lachnospirales</taxon>
        <taxon>Lachnospiraceae</taxon>
        <taxon>Lachnospira</taxon>
    </lineage>
</organism>
<gene>
    <name evidence="3" type="ORF">WMO14_01485</name>
</gene>
<evidence type="ECO:0000313" key="3">
    <source>
        <dbReference type="EMBL" id="MEQ2378559.1"/>
    </source>
</evidence>
<accession>A0ABV1BUL0</accession>
<evidence type="ECO:0000256" key="2">
    <source>
        <dbReference type="HAMAP-Rule" id="MF_01103"/>
    </source>
</evidence>
<keyword evidence="1 2" id="KW-0963">Cytoplasm</keyword>
<name>A0ABV1BUL0_9FIRM</name>
<dbReference type="HAMAP" id="MF_01103">
    <property type="entry name" value="UPF0291"/>
    <property type="match status" value="1"/>
</dbReference>
<dbReference type="Proteomes" id="UP001442364">
    <property type="component" value="Unassembled WGS sequence"/>
</dbReference>
<proteinExistence type="inferred from homology"/>